<keyword evidence="2" id="KW-1185">Reference proteome</keyword>
<dbReference type="EMBL" id="HF951689">
    <property type="protein sequence ID" value="CCW35386.1"/>
    <property type="molecule type" value="Genomic_DNA"/>
</dbReference>
<keyword evidence="1" id="KW-0121">Carboxypeptidase</keyword>
<protein>
    <submittedName>
        <fullName evidence="1">Carboxypeptidase regulatory-like domain</fullName>
    </submittedName>
</protein>
<keyword evidence="1" id="KW-0645">Protease</keyword>
<evidence type="ECO:0000313" key="1">
    <source>
        <dbReference type="EMBL" id="CCW35386.1"/>
    </source>
</evidence>
<dbReference type="Proteomes" id="UP000014227">
    <property type="component" value="Chromosome I"/>
</dbReference>
<dbReference type="AlphaFoldDB" id="S0EVE5"/>
<evidence type="ECO:0000313" key="2">
    <source>
        <dbReference type="Proteomes" id="UP000014227"/>
    </source>
</evidence>
<dbReference type="STRING" id="454171.CP488_02526"/>
<reference evidence="2" key="1">
    <citation type="submission" date="2013-03" db="EMBL/GenBank/DDBJ databases">
        <title>Genome sequence of Chthonomonas calidirosea, the first sequenced genome from the Armatimonadetes phylum (formally candidate division OP10).</title>
        <authorList>
            <person name="Lee K.C.Y."/>
            <person name="Morgan X.C."/>
            <person name="Dunfield P.F."/>
            <person name="Tamas I."/>
            <person name="Houghton K.M."/>
            <person name="Vyssotski M."/>
            <person name="Ryan J.L.J."/>
            <person name="Lagutin K."/>
            <person name="McDonald I.R."/>
            <person name="Stott M.B."/>
        </authorList>
    </citation>
    <scope>NUCLEOTIDE SEQUENCE [LARGE SCALE GENOMIC DNA]</scope>
    <source>
        <strain evidence="2">DSM 23976 / ICMP 18418 / T49</strain>
    </source>
</reference>
<dbReference type="HOGENOM" id="CLU_893402_0_0_0"/>
<dbReference type="InParanoid" id="S0EVE5"/>
<accession>S0EVE5</accession>
<keyword evidence="1" id="KW-0378">Hydrolase</keyword>
<proteinExistence type="predicted"/>
<organism evidence="1 2">
    <name type="scientific">Chthonomonas calidirosea (strain DSM 23976 / ICMP 18418 / T49)</name>
    <dbReference type="NCBI Taxonomy" id="1303518"/>
    <lineage>
        <taxon>Bacteria</taxon>
        <taxon>Bacillati</taxon>
        <taxon>Armatimonadota</taxon>
        <taxon>Chthonomonadia</taxon>
        <taxon>Chthonomonadales</taxon>
        <taxon>Chthonomonadaceae</taxon>
        <taxon>Chthonomonas</taxon>
    </lineage>
</organism>
<dbReference type="SUPFAM" id="SSF49464">
    <property type="entry name" value="Carboxypeptidase regulatory domain-like"/>
    <property type="match status" value="3"/>
</dbReference>
<dbReference type="GO" id="GO:0004180">
    <property type="term" value="F:carboxypeptidase activity"/>
    <property type="evidence" value="ECO:0007669"/>
    <property type="project" value="UniProtKB-KW"/>
</dbReference>
<dbReference type="Gene3D" id="2.60.40.1120">
    <property type="entry name" value="Carboxypeptidase-like, regulatory domain"/>
    <property type="match status" value="2"/>
</dbReference>
<name>S0EVE5_CHTCT</name>
<dbReference type="InterPro" id="IPR008969">
    <property type="entry name" value="CarboxyPept-like_regulatory"/>
</dbReference>
<dbReference type="KEGG" id="ccz:CCALI_01570"/>
<dbReference type="PATRIC" id="fig|1303518.3.peg.1610"/>
<gene>
    <name evidence="1" type="ORF">CCALI_01570</name>
</gene>
<sequence length="311" mass="31159">MGRNSMLGRYRQALLGGHLLWWSLLLNVGGALLAGCGGGGGGASSGNLTVIGTVLTVETDAPPNPPATVSIAGHSTTTSTNGAFTLTGIPASATTATVSAQGEQTLTLHLQLPSQSTQPVNLGTIFLSASGYNASVTGQIVTTVNGQNQPVGGATVTIGGSSTLSGSDGSFTISNLPVGLGNDPNIPIGSVSATGYVTKQIFVQAPLIAGVNPLGPISLGAPISSSVPGLPYTIIGKVLKNGQGQPNYPVILQQGSTVVGNTHTDSTGTFSFWVVPGSYTIVVFLPDGSSVTQPVTLQSTNQPVTQNVNLP</sequence>